<reference evidence="1 2" key="1">
    <citation type="submission" date="2020-10" db="EMBL/GenBank/DDBJ databases">
        <title>Complete genome sequence of Paludibaculum fermentans P105T, a facultatively anaerobic acidobacterium capable of dissimilatory Fe(III) reduction.</title>
        <authorList>
            <person name="Dedysh S.N."/>
            <person name="Beletsky A.V."/>
            <person name="Kulichevskaya I.S."/>
            <person name="Mardanov A.V."/>
            <person name="Ravin N.V."/>
        </authorList>
    </citation>
    <scope>NUCLEOTIDE SEQUENCE [LARGE SCALE GENOMIC DNA]</scope>
    <source>
        <strain evidence="1 2">P105</strain>
    </source>
</reference>
<keyword evidence="2" id="KW-1185">Reference proteome</keyword>
<dbReference type="GO" id="GO:0004180">
    <property type="term" value="F:carboxypeptidase activity"/>
    <property type="evidence" value="ECO:0007669"/>
    <property type="project" value="UniProtKB-KW"/>
</dbReference>
<keyword evidence="1" id="KW-0121">Carboxypeptidase</keyword>
<evidence type="ECO:0000313" key="1">
    <source>
        <dbReference type="EMBL" id="QOY84876.1"/>
    </source>
</evidence>
<gene>
    <name evidence="1" type="ORF">IRI77_18600</name>
</gene>
<keyword evidence="1" id="KW-0378">Hydrolase</keyword>
<name>A0A7S7SHY6_PALFE</name>
<organism evidence="1 2">
    <name type="scientific">Paludibaculum fermentans</name>
    <dbReference type="NCBI Taxonomy" id="1473598"/>
    <lineage>
        <taxon>Bacteria</taxon>
        <taxon>Pseudomonadati</taxon>
        <taxon>Acidobacteriota</taxon>
        <taxon>Terriglobia</taxon>
        <taxon>Bryobacterales</taxon>
        <taxon>Bryobacteraceae</taxon>
        <taxon>Paludibaculum</taxon>
    </lineage>
</organism>
<dbReference type="Proteomes" id="UP000593892">
    <property type="component" value="Chromosome"/>
</dbReference>
<dbReference type="AlphaFoldDB" id="A0A7S7SHY6"/>
<evidence type="ECO:0000313" key="2">
    <source>
        <dbReference type="Proteomes" id="UP000593892"/>
    </source>
</evidence>
<dbReference type="KEGG" id="pfer:IRI77_18600"/>
<dbReference type="Pfam" id="PF13620">
    <property type="entry name" value="CarboxypepD_reg"/>
    <property type="match status" value="1"/>
</dbReference>
<dbReference type="SUPFAM" id="SSF49464">
    <property type="entry name" value="Carboxypeptidase regulatory domain-like"/>
    <property type="match status" value="1"/>
</dbReference>
<dbReference type="EMBL" id="CP063849">
    <property type="protein sequence ID" value="QOY84876.1"/>
    <property type="molecule type" value="Genomic_DNA"/>
</dbReference>
<dbReference type="InterPro" id="IPR008969">
    <property type="entry name" value="CarboxyPept-like_regulatory"/>
</dbReference>
<accession>A0A7S7SHY6</accession>
<sequence>MRKTRKRKRRRKTTIGARLIVLLLLLALSPILPAGLLGAGDKPSESAVVAGTVFREPGFALPGAEVTLTVKTRPEGGKAPKLQKKVSDARGEFAFYVPPRKAQYLVTVKARGHVQQEKVVDVNDSPDRLDVYFQLKPEAAPESK</sequence>
<protein>
    <submittedName>
        <fullName evidence="1">Carboxypeptidase regulatory-like domain-containing protein</fullName>
    </submittedName>
</protein>
<proteinExistence type="predicted"/>
<dbReference type="RefSeq" id="WP_194446546.1">
    <property type="nucleotide sequence ID" value="NZ_CP063849.1"/>
</dbReference>
<dbReference type="Gene3D" id="2.60.40.1120">
    <property type="entry name" value="Carboxypeptidase-like, regulatory domain"/>
    <property type="match status" value="1"/>
</dbReference>
<keyword evidence="1" id="KW-0645">Protease</keyword>